<dbReference type="AlphaFoldDB" id="A0A6C0EPA6"/>
<feature type="compositionally biased region" description="Basic and acidic residues" evidence="1">
    <location>
        <begin position="90"/>
        <end position="115"/>
    </location>
</feature>
<feature type="region of interest" description="Disordered" evidence="1">
    <location>
        <begin position="1"/>
        <end position="49"/>
    </location>
</feature>
<reference evidence="2" key="1">
    <citation type="journal article" date="2020" name="Nature">
        <title>Giant virus diversity and host interactions through global metagenomics.</title>
        <authorList>
            <person name="Schulz F."/>
            <person name="Roux S."/>
            <person name="Paez-Espino D."/>
            <person name="Jungbluth S."/>
            <person name="Walsh D.A."/>
            <person name="Denef V.J."/>
            <person name="McMahon K.D."/>
            <person name="Konstantinidis K.T."/>
            <person name="Eloe-Fadrosh E.A."/>
            <person name="Kyrpides N.C."/>
            <person name="Woyke T."/>
        </authorList>
    </citation>
    <scope>NUCLEOTIDE SEQUENCE</scope>
    <source>
        <strain evidence="2">GVMAG-M-3300009151-50</strain>
    </source>
</reference>
<evidence type="ECO:0000256" key="1">
    <source>
        <dbReference type="SAM" id="MobiDB-lite"/>
    </source>
</evidence>
<feature type="region of interest" description="Disordered" evidence="1">
    <location>
        <begin position="88"/>
        <end position="115"/>
    </location>
</feature>
<proteinExistence type="predicted"/>
<feature type="compositionally biased region" description="Acidic residues" evidence="1">
    <location>
        <begin position="171"/>
        <end position="186"/>
    </location>
</feature>
<feature type="compositionally biased region" description="Basic residues" evidence="1">
    <location>
        <begin position="1"/>
        <end position="10"/>
    </location>
</feature>
<name>A0A6C0EPA6_9ZZZZ</name>
<accession>A0A6C0EPA6</accession>
<sequence>MAYVPPHRKSNQSIMPQTNTAPIQRERRQYPRSSVDTYKEKAKHEAEERVKTDLRNIEKTDDNFPVLGKGITHSVSWNVTSGRTFSELASDWKVDDDERKEREQREKETGRKENDVFVLPHFRNVRRFSEPEDDYLEEEPEHVAVDIQDEDSGWTRVDYRKYRKAKPEKEFNDEEVMNEPNGEDESVWVAPEEHETCWDERRN</sequence>
<feature type="compositionally biased region" description="Basic and acidic residues" evidence="1">
    <location>
        <begin position="191"/>
        <end position="203"/>
    </location>
</feature>
<organism evidence="2">
    <name type="scientific">viral metagenome</name>
    <dbReference type="NCBI Taxonomy" id="1070528"/>
    <lineage>
        <taxon>unclassified sequences</taxon>
        <taxon>metagenomes</taxon>
        <taxon>organismal metagenomes</taxon>
    </lineage>
</organism>
<evidence type="ECO:0000313" key="2">
    <source>
        <dbReference type="EMBL" id="QHT30808.1"/>
    </source>
</evidence>
<feature type="compositionally biased region" description="Basic and acidic residues" evidence="1">
    <location>
        <begin position="37"/>
        <end position="49"/>
    </location>
</feature>
<protein>
    <submittedName>
        <fullName evidence="2">Uncharacterized protein</fullName>
    </submittedName>
</protein>
<feature type="compositionally biased region" description="Polar residues" evidence="1">
    <location>
        <begin position="11"/>
        <end position="22"/>
    </location>
</feature>
<dbReference type="EMBL" id="MN738912">
    <property type="protein sequence ID" value="QHT30808.1"/>
    <property type="molecule type" value="Genomic_DNA"/>
</dbReference>
<feature type="region of interest" description="Disordered" evidence="1">
    <location>
        <begin position="168"/>
        <end position="203"/>
    </location>
</feature>